<evidence type="ECO:0000313" key="1">
    <source>
        <dbReference type="EMBL" id="KAJ4460390.1"/>
    </source>
</evidence>
<dbReference type="SFLD" id="SFLDG01139">
    <property type="entry name" value="C2.A:_Pyridoxal_Phosphate_Phos"/>
    <property type="match status" value="1"/>
</dbReference>
<dbReference type="Gene3D" id="3.40.50.1000">
    <property type="entry name" value="HAD superfamily/HAD-like"/>
    <property type="match status" value="2"/>
</dbReference>
<dbReference type="Proteomes" id="UP001141327">
    <property type="component" value="Unassembled WGS sequence"/>
</dbReference>
<keyword evidence="2" id="KW-1185">Reference proteome</keyword>
<dbReference type="PANTHER" id="PTHR19288:SF46">
    <property type="entry name" value="HALOACID DEHALOGENASE-LIKE HYDROLASE DOMAIN-CONTAINING PROTEIN 2"/>
    <property type="match status" value="1"/>
</dbReference>
<sequence>MQELAMQPPRESGALSPPIYSVATIRAKEAFIIDMDGVIYHGNQLLPRVSEFLRWLVKEEKRFVFLTNSSERSPKELSQKMKRLGITVGEDHFYTSALSTAGFLASQKPGGTCFVIGEAGLTQALYAAGFSMNEVDPDFVVVGDTRSFGYEKLVRAIQAVKKGAKLICTNPDISMVGEGGMHPATGALVAPIELVTGKKAYTLGKPNPLMMRQALKMLKARREDTVIIGDRMDTDIIAGIESEITTCLVLSGVTSREELDQFAYQPSIILDGIADILPPPSRPASPVRGGPQTLK</sequence>
<organism evidence="1 2">
    <name type="scientific">Paratrimastix pyriformis</name>
    <dbReference type="NCBI Taxonomy" id="342808"/>
    <lineage>
        <taxon>Eukaryota</taxon>
        <taxon>Metamonada</taxon>
        <taxon>Preaxostyla</taxon>
        <taxon>Paratrimastigidae</taxon>
        <taxon>Paratrimastix</taxon>
    </lineage>
</organism>
<dbReference type="EMBL" id="JAPMOS010000013">
    <property type="protein sequence ID" value="KAJ4460390.1"/>
    <property type="molecule type" value="Genomic_DNA"/>
</dbReference>
<dbReference type="Pfam" id="PF13344">
    <property type="entry name" value="Hydrolase_6"/>
    <property type="match status" value="1"/>
</dbReference>
<proteinExistence type="predicted"/>
<dbReference type="Pfam" id="PF13242">
    <property type="entry name" value="Hydrolase_like"/>
    <property type="match status" value="1"/>
</dbReference>
<dbReference type="NCBIfam" id="TIGR01460">
    <property type="entry name" value="HAD-SF-IIA"/>
    <property type="match status" value="1"/>
</dbReference>
<dbReference type="PANTHER" id="PTHR19288">
    <property type="entry name" value="4-NITROPHENYLPHOSPHATASE-RELATED"/>
    <property type="match status" value="1"/>
</dbReference>
<protein>
    <submittedName>
        <fullName evidence="1">Dihydroxyacetone phosphatase</fullName>
    </submittedName>
</protein>
<dbReference type="SUPFAM" id="SSF56784">
    <property type="entry name" value="HAD-like"/>
    <property type="match status" value="1"/>
</dbReference>
<reference evidence="1" key="1">
    <citation type="journal article" date="2022" name="bioRxiv">
        <title>Genomics of Preaxostyla Flagellates Illuminates Evolutionary Transitions and the Path Towards Mitochondrial Loss.</title>
        <authorList>
            <person name="Novak L.V.F."/>
            <person name="Treitli S.C."/>
            <person name="Pyrih J."/>
            <person name="Halakuc P."/>
            <person name="Pipaliya S.V."/>
            <person name="Vacek V."/>
            <person name="Brzon O."/>
            <person name="Soukal P."/>
            <person name="Eme L."/>
            <person name="Dacks J.B."/>
            <person name="Karnkowska A."/>
            <person name="Elias M."/>
            <person name="Hampl V."/>
        </authorList>
    </citation>
    <scope>NUCLEOTIDE SEQUENCE</scope>
    <source>
        <strain evidence="1">RCP-MX</strain>
    </source>
</reference>
<accession>A0ABQ8UMI4</accession>
<name>A0ABQ8UMI4_9EUKA</name>
<dbReference type="InterPro" id="IPR036412">
    <property type="entry name" value="HAD-like_sf"/>
</dbReference>
<dbReference type="SFLD" id="SFLDS00003">
    <property type="entry name" value="Haloacid_Dehalogenase"/>
    <property type="match status" value="1"/>
</dbReference>
<dbReference type="InterPro" id="IPR006357">
    <property type="entry name" value="HAD-SF_hydro_IIA"/>
</dbReference>
<evidence type="ECO:0000313" key="2">
    <source>
        <dbReference type="Proteomes" id="UP001141327"/>
    </source>
</evidence>
<comment type="caution">
    <text evidence="1">The sequence shown here is derived from an EMBL/GenBank/DDBJ whole genome shotgun (WGS) entry which is preliminary data.</text>
</comment>
<dbReference type="InterPro" id="IPR023214">
    <property type="entry name" value="HAD_sf"/>
</dbReference>
<dbReference type="PIRSF" id="PIRSF000915">
    <property type="entry name" value="PGP-type_phosphatase"/>
    <property type="match status" value="1"/>
</dbReference>
<dbReference type="CDD" id="cd07530">
    <property type="entry name" value="HAD_Pase_UmpH-like"/>
    <property type="match status" value="1"/>
</dbReference>
<gene>
    <name evidence="1" type="ORF">PAPYR_3417</name>
</gene>